<dbReference type="InterPro" id="IPR051396">
    <property type="entry name" value="Bact_Antivir_Def_Nuclease"/>
</dbReference>
<evidence type="ECO:0000313" key="3">
    <source>
        <dbReference type="EMBL" id="MCX5616854.1"/>
    </source>
</evidence>
<comment type="caution">
    <text evidence="3">The sequence shown here is derived from an EMBL/GenBank/DDBJ whole genome shotgun (WGS) entry which is preliminary data.</text>
</comment>
<dbReference type="SUPFAM" id="SSF52540">
    <property type="entry name" value="P-loop containing nucleoside triphosphate hydrolases"/>
    <property type="match status" value="1"/>
</dbReference>
<protein>
    <submittedName>
        <fullName evidence="3">ATP-binding protein</fullName>
    </submittedName>
</protein>
<name>A0ABT3WCQ4_9PROT</name>
<dbReference type="EMBL" id="JANIDV010000005">
    <property type="protein sequence ID" value="MCX5616854.1"/>
    <property type="molecule type" value="Genomic_DNA"/>
</dbReference>
<keyword evidence="4" id="KW-1185">Reference proteome</keyword>
<organism evidence="3 4">
    <name type="scientific">Bombella dulcis</name>
    <dbReference type="NCBI Taxonomy" id="2967339"/>
    <lineage>
        <taxon>Bacteria</taxon>
        <taxon>Pseudomonadati</taxon>
        <taxon>Pseudomonadota</taxon>
        <taxon>Alphaproteobacteria</taxon>
        <taxon>Acetobacterales</taxon>
        <taxon>Acetobacteraceae</taxon>
        <taxon>Bombella</taxon>
    </lineage>
</organism>
<dbReference type="RefSeq" id="WP_266127830.1">
    <property type="nucleotide sequence ID" value="NZ_JANIDV010000005.1"/>
</dbReference>
<evidence type="ECO:0000259" key="2">
    <source>
        <dbReference type="Pfam" id="PF20469"/>
    </source>
</evidence>
<dbReference type="InterPro" id="IPR003959">
    <property type="entry name" value="ATPase_AAA_core"/>
</dbReference>
<dbReference type="Pfam" id="PF20469">
    <property type="entry name" value="OLD-like_TOPRIM"/>
    <property type="match status" value="1"/>
</dbReference>
<dbReference type="Pfam" id="PF13304">
    <property type="entry name" value="AAA_21"/>
    <property type="match status" value="1"/>
</dbReference>
<feature type="domain" description="ATPase AAA-type core" evidence="1">
    <location>
        <begin position="142"/>
        <end position="208"/>
    </location>
</feature>
<dbReference type="PANTHER" id="PTHR43581:SF2">
    <property type="entry name" value="EXCINUCLEASE ATPASE SUBUNIT"/>
    <property type="match status" value="1"/>
</dbReference>
<dbReference type="InterPro" id="IPR034139">
    <property type="entry name" value="TOPRIM_OLD"/>
</dbReference>
<dbReference type="Gene3D" id="3.40.50.300">
    <property type="entry name" value="P-loop containing nucleotide triphosphate hydrolases"/>
    <property type="match status" value="1"/>
</dbReference>
<dbReference type="InterPro" id="IPR027417">
    <property type="entry name" value="P-loop_NTPase"/>
</dbReference>
<evidence type="ECO:0000259" key="1">
    <source>
        <dbReference type="Pfam" id="PF13304"/>
    </source>
</evidence>
<keyword evidence="3" id="KW-0547">Nucleotide-binding</keyword>
<keyword evidence="3" id="KW-0067">ATP-binding</keyword>
<feature type="domain" description="OLD protein-like TOPRIM" evidence="2">
    <location>
        <begin position="259"/>
        <end position="325"/>
    </location>
</feature>
<sequence>MNEYQECFLELDKDDRKSFLEEVSFYPNSPDHRPFFISTYTNQCTIFLDGHNRMDIINQQPIGNLHNRPVLSFQKLFRNNNLRNEFRNIIFRGFNRYVVMDPTDGKHLRLRLSPTPPISDDLEKGLNEPSIEFHKKAHLVSESSDGLKSFIGIISEIIAGDPRLILIDEPEAFLHPPLAFKLGLEIARLLSQTDGTKQMLAATHSSHFLMGCIQAGVPINIVRLTHREGHAAARMLESKRISHLMKNPLLRSTGVMAGLFYESVIVTEADSDRAFYQEINERLLEAGRGIPNCLFLNAQNKQTIPEILAPLREIGIPAAAICDIDFFKCGNDELNKFLKSANIPEPKKKSLREERADINERLKKSEKEYKSKGGISILKGDDLQFAKEHIKYWKDYGIFIIPHGELENWLPELQIPKSRHGSKWLIPAFEKMGDDPSKDDYVRPAKGDVWDFIDQIAEWLNNPKRKGIPPQTPPMPTE</sequence>
<reference evidence="3" key="1">
    <citation type="submission" date="2022-07" db="EMBL/GenBank/DDBJ databases">
        <title>Bombella genomes.</title>
        <authorList>
            <person name="Harer L."/>
            <person name="Styblova S."/>
            <person name="Ehrmann M."/>
        </authorList>
    </citation>
    <scope>NUCLEOTIDE SEQUENCE</scope>
    <source>
        <strain evidence="3">TMW 2.2559</strain>
    </source>
</reference>
<dbReference type="Proteomes" id="UP001165633">
    <property type="component" value="Unassembled WGS sequence"/>
</dbReference>
<evidence type="ECO:0000313" key="4">
    <source>
        <dbReference type="Proteomes" id="UP001165633"/>
    </source>
</evidence>
<dbReference type="PANTHER" id="PTHR43581">
    <property type="entry name" value="ATP/GTP PHOSPHATASE"/>
    <property type="match status" value="1"/>
</dbReference>
<accession>A0ABT3WCQ4</accession>
<dbReference type="GO" id="GO:0005524">
    <property type="term" value="F:ATP binding"/>
    <property type="evidence" value="ECO:0007669"/>
    <property type="project" value="UniProtKB-KW"/>
</dbReference>
<gene>
    <name evidence="3" type="ORF">NQF87_07710</name>
</gene>
<proteinExistence type="predicted"/>